<dbReference type="GO" id="GO:0090090">
    <property type="term" value="P:negative regulation of canonical Wnt signaling pathway"/>
    <property type="evidence" value="ECO:0007669"/>
    <property type="project" value="TreeGrafter"/>
</dbReference>
<dbReference type="PANTHER" id="PTHR10814:SF21">
    <property type="entry name" value="PROTEIN GROUCHO"/>
    <property type="match status" value="1"/>
</dbReference>
<feature type="domain" description="Groucho/TLE N-terminal Q-rich" evidence="5">
    <location>
        <begin position="1"/>
        <end position="67"/>
    </location>
</feature>
<dbReference type="Proteomes" id="UP001432027">
    <property type="component" value="Unassembled WGS sequence"/>
</dbReference>
<comment type="similarity">
    <text evidence="2">Belongs to the WD repeat Groucho/TLE family.</text>
</comment>
<keyword evidence="3" id="KW-0539">Nucleus</keyword>
<dbReference type="GO" id="GO:0005634">
    <property type="term" value="C:nucleus"/>
    <property type="evidence" value="ECO:0007669"/>
    <property type="project" value="UniProtKB-SubCell"/>
</dbReference>
<comment type="caution">
    <text evidence="6">The sequence shown here is derived from an EMBL/GenBank/DDBJ whole genome shotgun (WGS) entry which is preliminary data.</text>
</comment>
<feature type="non-terminal residue" evidence="6">
    <location>
        <position position="224"/>
    </location>
</feature>
<evidence type="ECO:0000256" key="4">
    <source>
        <dbReference type="SAM" id="MobiDB-lite"/>
    </source>
</evidence>
<accession>A0AAV5TWR5</accession>
<dbReference type="GO" id="GO:0003714">
    <property type="term" value="F:transcription corepressor activity"/>
    <property type="evidence" value="ECO:0007669"/>
    <property type="project" value="TreeGrafter"/>
</dbReference>
<dbReference type="GO" id="GO:0005667">
    <property type="term" value="C:transcription regulator complex"/>
    <property type="evidence" value="ECO:0007669"/>
    <property type="project" value="TreeGrafter"/>
</dbReference>
<feature type="region of interest" description="Disordered" evidence="4">
    <location>
        <begin position="134"/>
        <end position="155"/>
    </location>
</feature>
<dbReference type="InterPro" id="IPR009146">
    <property type="entry name" value="Groucho_enhance"/>
</dbReference>
<evidence type="ECO:0000259" key="5">
    <source>
        <dbReference type="Pfam" id="PF03920"/>
    </source>
</evidence>
<dbReference type="EMBL" id="BTSX01000005">
    <property type="protein sequence ID" value="GMS98998.1"/>
    <property type="molecule type" value="Genomic_DNA"/>
</dbReference>
<feature type="non-terminal residue" evidence="6">
    <location>
        <position position="1"/>
    </location>
</feature>
<dbReference type="InterPro" id="IPR005617">
    <property type="entry name" value="Groucho/TLE_N"/>
</dbReference>
<proteinExistence type="inferred from homology"/>
<evidence type="ECO:0000256" key="1">
    <source>
        <dbReference type="ARBA" id="ARBA00004123"/>
    </source>
</evidence>
<name>A0AAV5TWR5_9BILA</name>
<dbReference type="Pfam" id="PF03920">
    <property type="entry name" value="TLE_N"/>
    <property type="match status" value="1"/>
</dbReference>
<dbReference type="PANTHER" id="PTHR10814">
    <property type="entry name" value="TRANSDUCIN-LIKE ENHANCER PROTEIN"/>
    <property type="match status" value="1"/>
</dbReference>
<evidence type="ECO:0000256" key="3">
    <source>
        <dbReference type="ARBA" id="ARBA00023242"/>
    </source>
</evidence>
<reference evidence="6" key="1">
    <citation type="submission" date="2023-10" db="EMBL/GenBank/DDBJ databases">
        <title>Genome assembly of Pristionchus species.</title>
        <authorList>
            <person name="Yoshida K."/>
            <person name="Sommer R.J."/>
        </authorList>
    </citation>
    <scope>NUCLEOTIDE SEQUENCE</scope>
    <source>
        <strain evidence="6">RS0144</strain>
    </source>
</reference>
<dbReference type="AlphaFoldDB" id="A0AAV5TWR5"/>
<gene>
    <name evidence="6" type="ORF">PENTCL1PPCAC_21173</name>
</gene>
<comment type="subcellular location">
    <subcellularLocation>
        <location evidence="1">Nucleus</location>
    </subcellularLocation>
</comment>
<evidence type="ECO:0000313" key="6">
    <source>
        <dbReference type="EMBL" id="GMS98998.1"/>
    </source>
</evidence>
<sequence>YPQMCFGASLEVQKQSEAAQRMATLLQSVLPFLSQDQQVSTMLALEKASQISMPELMQLAQQQQAQQMLGMAAGPMGAMGQMGLPMGLAPPNMHPMSPAMRPAQSPAVARPAQPSVKREPIPVKEEADEDIDVTNMDDNAGRDSRLSGISSSGTVTPAPTIERIAVPNGKLSFTLRMDATGSMIPIPELDNLAHDSAVPTGLTPIQELLHGDVVCSVAISKDVK</sequence>
<evidence type="ECO:0000256" key="2">
    <source>
        <dbReference type="ARBA" id="ARBA00005969"/>
    </source>
</evidence>
<protein>
    <recommendedName>
        <fullName evidence="5">Groucho/TLE N-terminal Q-rich domain-containing protein</fullName>
    </recommendedName>
</protein>
<keyword evidence="7" id="KW-1185">Reference proteome</keyword>
<evidence type="ECO:0000313" key="7">
    <source>
        <dbReference type="Proteomes" id="UP001432027"/>
    </source>
</evidence>
<organism evidence="6 7">
    <name type="scientific">Pristionchus entomophagus</name>
    <dbReference type="NCBI Taxonomy" id="358040"/>
    <lineage>
        <taxon>Eukaryota</taxon>
        <taxon>Metazoa</taxon>
        <taxon>Ecdysozoa</taxon>
        <taxon>Nematoda</taxon>
        <taxon>Chromadorea</taxon>
        <taxon>Rhabditida</taxon>
        <taxon>Rhabditina</taxon>
        <taxon>Diplogasteromorpha</taxon>
        <taxon>Diplogasteroidea</taxon>
        <taxon>Neodiplogasteridae</taxon>
        <taxon>Pristionchus</taxon>
    </lineage>
</organism>